<keyword evidence="3 8" id="KW-0813">Transport</keyword>
<feature type="transmembrane region" description="Helical" evidence="9">
    <location>
        <begin position="7"/>
        <end position="26"/>
    </location>
</feature>
<keyword evidence="7 8" id="KW-0472">Membrane</keyword>
<dbReference type="GO" id="GO:0032217">
    <property type="term" value="F:riboflavin transmembrane transporter activity"/>
    <property type="evidence" value="ECO:0007669"/>
    <property type="project" value="UniProtKB-UniRule"/>
</dbReference>
<feature type="transmembrane region" description="Helical" evidence="9">
    <location>
        <begin position="153"/>
        <end position="177"/>
    </location>
</feature>
<feature type="transmembrane region" description="Helical" evidence="9">
    <location>
        <begin position="85"/>
        <end position="104"/>
    </location>
</feature>
<evidence type="ECO:0000256" key="1">
    <source>
        <dbReference type="ARBA" id="ARBA00004651"/>
    </source>
</evidence>
<dbReference type="Proteomes" id="UP000198534">
    <property type="component" value="Unassembled WGS sequence"/>
</dbReference>
<dbReference type="InterPro" id="IPR025720">
    <property type="entry name" value="RibU"/>
</dbReference>
<dbReference type="EMBL" id="FNNQ01000005">
    <property type="protein sequence ID" value="SDW65138.1"/>
    <property type="molecule type" value="Genomic_DNA"/>
</dbReference>
<keyword evidence="4 8" id="KW-1003">Cell membrane</keyword>
<keyword evidence="6 9" id="KW-1133">Transmembrane helix</keyword>
<evidence type="ECO:0000313" key="10">
    <source>
        <dbReference type="EMBL" id="SDW65138.1"/>
    </source>
</evidence>
<evidence type="ECO:0000256" key="2">
    <source>
        <dbReference type="ARBA" id="ARBA00005540"/>
    </source>
</evidence>
<evidence type="ECO:0000256" key="8">
    <source>
        <dbReference type="PIRNR" id="PIRNR037778"/>
    </source>
</evidence>
<evidence type="ECO:0000313" key="11">
    <source>
        <dbReference type="Proteomes" id="UP000198534"/>
    </source>
</evidence>
<comment type="subcellular location">
    <subcellularLocation>
        <location evidence="1">Cell membrane</location>
        <topology evidence="1">Multi-pass membrane protein</topology>
    </subcellularLocation>
</comment>
<gene>
    <name evidence="10" type="ORF">SAMN05444487_10537</name>
</gene>
<feature type="transmembrane region" description="Helical" evidence="9">
    <location>
        <begin position="110"/>
        <end position="132"/>
    </location>
</feature>
<sequence length="191" mass="20629">MTKQGSTMKLTTVSILAGIAFLMQYLNFPLPMFPPFLKVDFSELPALAAGLVFGPLTGILVEFLKNLLHYLFSGSETGIPIGQMANFLAGSIFVVTTVLITRRIQGIKGLIVGFTAASLLMAVIMSVANYWVILPAYTILLNMPIQGHGKSSLVLYGIGPFNLVKGVLTALVFIPLYERIKGRLSLPKVAP</sequence>
<keyword evidence="11" id="KW-1185">Reference proteome</keyword>
<dbReference type="PANTHER" id="PTHR38438">
    <property type="entry name" value="RIBOFLAVIN TRANSPORTER RIBU"/>
    <property type="match status" value="1"/>
</dbReference>
<dbReference type="PIRSF" id="PIRSF037778">
    <property type="entry name" value="UCP037778_transp_RibU"/>
    <property type="match status" value="1"/>
</dbReference>
<accession>A0A1H2V9X8</accession>
<evidence type="ECO:0000256" key="6">
    <source>
        <dbReference type="ARBA" id="ARBA00022989"/>
    </source>
</evidence>
<reference evidence="10 11" key="1">
    <citation type="submission" date="2016-10" db="EMBL/GenBank/DDBJ databases">
        <authorList>
            <person name="de Groot N.N."/>
        </authorList>
    </citation>
    <scope>NUCLEOTIDE SEQUENCE [LARGE SCALE GENOMIC DNA]</scope>
    <source>
        <strain evidence="10 11">DSM 45610</strain>
    </source>
</reference>
<comment type="similarity">
    <text evidence="2 8">Belongs to the prokaryotic riboflavin transporter (P-RFT) (TC 2.A.87) family.</text>
</comment>
<proteinExistence type="inferred from homology"/>
<comment type="function">
    <text evidence="8">Probably a riboflavin-binding protein that interacts with the energy-coupling factor (ECF) ABC-transporter complex.</text>
</comment>
<evidence type="ECO:0000256" key="7">
    <source>
        <dbReference type="ARBA" id="ARBA00023136"/>
    </source>
</evidence>
<protein>
    <recommendedName>
        <fullName evidence="8">Riboflavin transporter</fullName>
    </recommendedName>
</protein>
<dbReference type="Gene3D" id="1.10.1760.20">
    <property type="match status" value="1"/>
</dbReference>
<evidence type="ECO:0000256" key="3">
    <source>
        <dbReference type="ARBA" id="ARBA00022448"/>
    </source>
</evidence>
<dbReference type="GO" id="GO:0005886">
    <property type="term" value="C:plasma membrane"/>
    <property type="evidence" value="ECO:0007669"/>
    <property type="project" value="UniProtKB-SubCell"/>
</dbReference>
<feature type="transmembrane region" description="Helical" evidence="9">
    <location>
        <begin position="46"/>
        <end position="64"/>
    </location>
</feature>
<name>A0A1H2V9X8_9BACL</name>
<dbReference type="RefSeq" id="WP_091737903.1">
    <property type="nucleotide sequence ID" value="NZ_FNNQ01000005.1"/>
</dbReference>
<keyword evidence="5 9" id="KW-0812">Transmembrane</keyword>
<dbReference type="Pfam" id="PF12822">
    <property type="entry name" value="ECF_trnsprt"/>
    <property type="match status" value="1"/>
</dbReference>
<dbReference type="OrthoDB" id="9809216at2"/>
<dbReference type="PANTHER" id="PTHR38438:SF1">
    <property type="entry name" value="RIBOFLAVIN TRANSPORTER RIBU"/>
    <property type="match status" value="1"/>
</dbReference>
<evidence type="ECO:0000256" key="5">
    <source>
        <dbReference type="ARBA" id="ARBA00022692"/>
    </source>
</evidence>
<dbReference type="STRING" id="1048340.SAMN05444487_10537"/>
<evidence type="ECO:0000256" key="4">
    <source>
        <dbReference type="ARBA" id="ARBA00022475"/>
    </source>
</evidence>
<evidence type="ECO:0000256" key="9">
    <source>
        <dbReference type="SAM" id="Phobius"/>
    </source>
</evidence>
<dbReference type="InterPro" id="IPR024529">
    <property type="entry name" value="ECF_trnsprt_substrate-spec"/>
</dbReference>
<organism evidence="10 11">
    <name type="scientific">Marininema mesophilum</name>
    <dbReference type="NCBI Taxonomy" id="1048340"/>
    <lineage>
        <taxon>Bacteria</taxon>
        <taxon>Bacillati</taxon>
        <taxon>Bacillota</taxon>
        <taxon>Bacilli</taxon>
        <taxon>Bacillales</taxon>
        <taxon>Thermoactinomycetaceae</taxon>
        <taxon>Marininema</taxon>
    </lineage>
</organism>
<dbReference type="AlphaFoldDB" id="A0A1H2V9X8"/>